<comment type="subcellular location">
    <subcellularLocation>
        <location evidence="2">Cytoplasm</location>
    </subcellularLocation>
    <subcellularLocation>
        <location evidence="1">Nucleus</location>
    </subcellularLocation>
</comment>
<evidence type="ECO:0000313" key="9">
    <source>
        <dbReference type="Proteomes" id="UP000191144"/>
    </source>
</evidence>
<reference evidence="9" key="1">
    <citation type="submission" date="2016-03" db="EMBL/GenBank/DDBJ databases">
        <authorList>
            <person name="Devillers Hugo."/>
        </authorList>
    </citation>
    <scope>NUCLEOTIDE SEQUENCE [LARGE SCALE GENOMIC DNA]</scope>
</reference>
<dbReference type="OrthoDB" id="4033625at2759"/>
<dbReference type="PROSITE" id="PS50250">
    <property type="entry name" value="PCI"/>
    <property type="match status" value="1"/>
</dbReference>
<proteinExistence type="predicted"/>
<keyword evidence="9" id="KW-1185">Reference proteome</keyword>
<name>A0A1G4JXB7_9SACH</name>
<dbReference type="GO" id="GO:0008180">
    <property type="term" value="C:COP9 signalosome"/>
    <property type="evidence" value="ECO:0007669"/>
    <property type="project" value="UniProtKB-KW"/>
</dbReference>
<feature type="domain" description="PCI" evidence="7">
    <location>
        <begin position="160"/>
        <end position="337"/>
    </location>
</feature>
<dbReference type="GO" id="GO:0005737">
    <property type="term" value="C:cytoplasm"/>
    <property type="evidence" value="ECO:0007669"/>
    <property type="project" value="UniProtKB-SubCell"/>
</dbReference>
<evidence type="ECO:0000256" key="4">
    <source>
        <dbReference type="ARBA" id="ARBA00022790"/>
    </source>
</evidence>
<keyword evidence="6" id="KW-0175">Coiled coil</keyword>
<feature type="coiled-coil region" evidence="6">
    <location>
        <begin position="340"/>
        <end position="367"/>
    </location>
</feature>
<evidence type="ECO:0000256" key="5">
    <source>
        <dbReference type="ARBA" id="ARBA00023242"/>
    </source>
</evidence>
<accession>A0A1G4JXB7</accession>
<sequence>MNSSPFYGAVLVERAALNRHDENLVKKAVDYLASIKSCNSPTLHLLLQSGYKPSRAAVQGLLSKSVPTSIKDIVVAKVVAHEYSEAIALLENDEHLGILKKLEYMVQVLILCRKWKAVDEINHRFTSYAKSKHSQYDVTDQNSHTAIRLLLCAAYNLQGRFLDCLQCFLTVLEEYPAVVSQLAGECEEPFCTHDELITMISVSMIVAIPLDNYENFVQLADLEPFYQVAKPLTKWLKLLIGTSYRDFLHEWELLNEKCSESIFLSQKWSAAKRSVRDKIYFFYLRISNTLEIPYLSETLCLDQSMVHDEIQMLIEELRLNFVIDGIVISYKERYNKRRLARGLLLSENLLQNKLESLEDENNVLRSKVQSSMNGQIVQQGSQLCGNSPQTNYLEENIDDCGFAGENDREPY</sequence>
<evidence type="ECO:0000256" key="2">
    <source>
        <dbReference type="ARBA" id="ARBA00004496"/>
    </source>
</evidence>
<organism evidence="8 9">
    <name type="scientific">Lachancea meyersii CBS 8951</name>
    <dbReference type="NCBI Taxonomy" id="1266667"/>
    <lineage>
        <taxon>Eukaryota</taxon>
        <taxon>Fungi</taxon>
        <taxon>Dikarya</taxon>
        <taxon>Ascomycota</taxon>
        <taxon>Saccharomycotina</taxon>
        <taxon>Saccharomycetes</taxon>
        <taxon>Saccharomycetales</taxon>
        <taxon>Saccharomycetaceae</taxon>
        <taxon>Lachancea</taxon>
    </lineage>
</organism>
<dbReference type="EMBL" id="LT598477">
    <property type="protein sequence ID" value="SCU95744.1"/>
    <property type="molecule type" value="Genomic_DNA"/>
</dbReference>
<keyword evidence="5" id="KW-0539">Nucleus</keyword>
<evidence type="ECO:0000259" key="7">
    <source>
        <dbReference type="PROSITE" id="PS50250"/>
    </source>
</evidence>
<dbReference type="Proteomes" id="UP000191144">
    <property type="component" value="Chromosome F"/>
</dbReference>
<dbReference type="AlphaFoldDB" id="A0A1G4JXB7"/>
<protein>
    <submittedName>
        <fullName evidence="8">LAME_0F13300g1_1</fullName>
    </submittedName>
</protein>
<dbReference type="PANTHER" id="PTHR14145:SF2">
    <property type="entry name" value="COP9 SIGNALOSOME COMPLEX SUBUNIT 1"/>
    <property type="match status" value="1"/>
</dbReference>
<dbReference type="InterPro" id="IPR000717">
    <property type="entry name" value="PCI_dom"/>
</dbReference>
<keyword evidence="4" id="KW-0736">Signalosome</keyword>
<keyword evidence="3" id="KW-0963">Cytoplasm</keyword>
<evidence type="ECO:0000256" key="1">
    <source>
        <dbReference type="ARBA" id="ARBA00004123"/>
    </source>
</evidence>
<evidence type="ECO:0000313" key="8">
    <source>
        <dbReference type="EMBL" id="SCU95744.1"/>
    </source>
</evidence>
<gene>
    <name evidence="8" type="ORF">LAME_0F13300G</name>
</gene>
<evidence type="ECO:0000256" key="3">
    <source>
        <dbReference type="ARBA" id="ARBA00022490"/>
    </source>
</evidence>
<dbReference type="InterPro" id="IPR019585">
    <property type="entry name" value="Rpn7/CSN1"/>
</dbReference>
<dbReference type="PANTHER" id="PTHR14145">
    <property type="entry name" value="26S PROTESOME SUBUNIT 6"/>
    <property type="match status" value="1"/>
</dbReference>
<evidence type="ECO:0000256" key="6">
    <source>
        <dbReference type="SAM" id="Coils"/>
    </source>
</evidence>